<sequence length="79" mass="8218">MIPLSAAVGETTGAALAPTITNNAAVVTAATPIRPIDTRSSKRVSPRSASRRTADLGYHQRDVAVFGKSGVKPARYSPL</sequence>
<evidence type="ECO:0000256" key="1">
    <source>
        <dbReference type="SAM" id="MobiDB-lite"/>
    </source>
</evidence>
<dbReference type="Proteomes" id="UP000444960">
    <property type="component" value="Unassembled WGS sequence"/>
</dbReference>
<feature type="region of interest" description="Disordered" evidence="1">
    <location>
        <begin position="36"/>
        <end position="56"/>
    </location>
</feature>
<gene>
    <name evidence="2" type="ORF">nbrc107696_42920</name>
</gene>
<evidence type="ECO:0000313" key="3">
    <source>
        <dbReference type="Proteomes" id="UP000444960"/>
    </source>
</evidence>
<comment type="caution">
    <text evidence="2">The sequence shown here is derived from an EMBL/GenBank/DDBJ whole genome shotgun (WGS) entry which is preliminary data.</text>
</comment>
<accession>A0A7I9VEW4</accession>
<dbReference type="AlphaFoldDB" id="A0A7I9VEW4"/>
<organism evidence="2 3">
    <name type="scientific">Gordonia spumicola</name>
    <dbReference type="NCBI Taxonomy" id="589161"/>
    <lineage>
        <taxon>Bacteria</taxon>
        <taxon>Bacillati</taxon>
        <taxon>Actinomycetota</taxon>
        <taxon>Actinomycetes</taxon>
        <taxon>Mycobacteriales</taxon>
        <taxon>Gordoniaceae</taxon>
        <taxon>Gordonia</taxon>
    </lineage>
</organism>
<evidence type="ECO:0000313" key="2">
    <source>
        <dbReference type="EMBL" id="GEE03846.1"/>
    </source>
</evidence>
<keyword evidence="3" id="KW-1185">Reference proteome</keyword>
<reference evidence="3" key="1">
    <citation type="submission" date="2019-06" db="EMBL/GenBank/DDBJ databases">
        <title>Gordonia isolated from sludge of a wastewater treatment plant.</title>
        <authorList>
            <person name="Tamura T."/>
            <person name="Aoyama K."/>
            <person name="Kang Y."/>
            <person name="Saito S."/>
            <person name="Akiyama N."/>
            <person name="Yazawa K."/>
            <person name="Gonoi T."/>
            <person name="Mikami Y."/>
        </authorList>
    </citation>
    <scope>NUCLEOTIDE SEQUENCE [LARGE SCALE GENOMIC DNA]</scope>
    <source>
        <strain evidence="3">NBRC 107696</strain>
    </source>
</reference>
<proteinExistence type="predicted"/>
<protein>
    <submittedName>
        <fullName evidence="2">Uncharacterized protein</fullName>
    </submittedName>
</protein>
<name>A0A7I9VEW4_9ACTN</name>
<dbReference type="EMBL" id="BJOV01000005">
    <property type="protein sequence ID" value="GEE03846.1"/>
    <property type="molecule type" value="Genomic_DNA"/>
</dbReference>